<organism evidence="2 3">
    <name type="scientific">Trichoderma arundinaceum</name>
    <dbReference type="NCBI Taxonomy" id="490622"/>
    <lineage>
        <taxon>Eukaryota</taxon>
        <taxon>Fungi</taxon>
        <taxon>Dikarya</taxon>
        <taxon>Ascomycota</taxon>
        <taxon>Pezizomycotina</taxon>
        <taxon>Sordariomycetes</taxon>
        <taxon>Hypocreomycetidae</taxon>
        <taxon>Hypocreales</taxon>
        <taxon>Hypocreaceae</taxon>
        <taxon>Trichoderma</taxon>
    </lineage>
</organism>
<keyword evidence="1" id="KW-0732">Signal</keyword>
<gene>
    <name evidence="2" type="ORF">TARUN_2951</name>
</gene>
<reference evidence="2 3" key="1">
    <citation type="journal article" date="2018" name="PLoS Pathog.">
        <title>Evolution of structural diversity of trichothecenes, a family of toxins produced by plant pathogenic and entomopathogenic fungi.</title>
        <authorList>
            <person name="Proctor R.H."/>
            <person name="McCormick S.P."/>
            <person name="Kim H.S."/>
            <person name="Cardoza R.E."/>
            <person name="Stanley A.M."/>
            <person name="Lindo L."/>
            <person name="Kelly A."/>
            <person name="Brown D.W."/>
            <person name="Lee T."/>
            <person name="Vaughan M.M."/>
            <person name="Alexander N.J."/>
            <person name="Busman M."/>
            <person name="Gutierrez S."/>
        </authorList>
    </citation>
    <scope>NUCLEOTIDE SEQUENCE [LARGE SCALE GENOMIC DNA]</scope>
    <source>
        <strain evidence="2 3">IBT 40837</strain>
    </source>
</reference>
<evidence type="ECO:0000256" key="1">
    <source>
        <dbReference type="SAM" id="SignalP"/>
    </source>
</evidence>
<dbReference type="OrthoDB" id="4897014at2759"/>
<name>A0A395NT57_TRIAR</name>
<dbReference type="EMBL" id="PXOA01000168">
    <property type="protein sequence ID" value="RFU79239.1"/>
    <property type="molecule type" value="Genomic_DNA"/>
</dbReference>
<comment type="caution">
    <text evidence="2">The sequence shown here is derived from an EMBL/GenBank/DDBJ whole genome shotgun (WGS) entry which is preliminary data.</text>
</comment>
<protein>
    <submittedName>
        <fullName evidence="2">Uncharacterized protein</fullName>
    </submittedName>
</protein>
<dbReference type="AlphaFoldDB" id="A0A395NT57"/>
<feature type="chain" id="PRO_5017307756" evidence="1">
    <location>
        <begin position="24"/>
        <end position="182"/>
    </location>
</feature>
<feature type="signal peptide" evidence="1">
    <location>
        <begin position="1"/>
        <end position="23"/>
    </location>
</feature>
<proteinExistence type="predicted"/>
<evidence type="ECO:0000313" key="3">
    <source>
        <dbReference type="Proteomes" id="UP000266272"/>
    </source>
</evidence>
<sequence>MLSNARSFVWSSLFSLALTQTATIRFFNPANVCQFGLFAQCSNLPPGVCCFISGLATCADFRTNGGNGVATLFLAANDNQCGIPILQLANGVCACPNGAPIISAANWRVVTRAVDGEKQEEEEECTPVNPDVYGWKDEDGATWVLHETDDVDTFAKIAVAAANDSLDQIDVGKLIKEHGTEV</sequence>
<accession>A0A395NT57</accession>
<dbReference type="Proteomes" id="UP000266272">
    <property type="component" value="Unassembled WGS sequence"/>
</dbReference>
<evidence type="ECO:0000313" key="2">
    <source>
        <dbReference type="EMBL" id="RFU79239.1"/>
    </source>
</evidence>
<keyword evidence="3" id="KW-1185">Reference proteome</keyword>